<keyword evidence="2" id="KW-1185">Reference proteome</keyword>
<evidence type="ECO:0000313" key="2">
    <source>
        <dbReference type="Proteomes" id="UP001265550"/>
    </source>
</evidence>
<gene>
    <name evidence="1" type="ORF">J2X09_004379</name>
</gene>
<name>A0ABU1VGP5_9BURK</name>
<reference evidence="1 2" key="1">
    <citation type="submission" date="2023-07" db="EMBL/GenBank/DDBJ databases">
        <title>Sorghum-associated microbial communities from plants grown in Nebraska, USA.</title>
        <authorList>
            <person name="Schachtman D."/>
        </authorList>
    </citation>
    <scope>NUCLEOTIDE SEQUENCE [LARGE SCALE GENOMIC DNA]</scope>
    <source>
        <strain evidence="1 2">BE240</strain>
    </source>
</reference>
<sequence length="83" mass="9176">MFAYKIFGLQPGFDEGLVFNSCVPQLQDQPELWLDECPYLQPHLSSRLPQGLRVELVEADDETFQPAALAQAAGSRQPMALAA</sequence>
<proteinExistence type="predicted"/>
<accession>A0ABU1VGP5</accession>
<comment type="caution">
    <text evidence="1">The sequence shown here is derived from an EMBL/GenBank/DDBJ whole genome shotgun (WGS) entry which is preliminary data.</text>
</comment>
<dbReference type="Proteomes" id="UP001265550">
    <property type="component" value="Unassembled WGS sequence"/>
</dbReference>
<protein>
    <submittedName>
        <fullName evidence="1">Uncharacterized protein</fullName>
    </submittedName>
</protein>
<dbReference type="EMBL" id="JAVDWE010000015">
    <property type="protein sequence ID" value="MDR7096622.1"/>
    <property type="molecule type" value="Genomic_DNA"/>
</dbReference>
<evidence type="ECO:0000313" key="1">
    <source>
        <dbReference type="EMBL" id="MDR7096622.1"/>
    </source>
</evidence>
<dbReference type="RefSeq" id="WP_204735437.1">
    <property type="nucleotide sequence ID" value="NZ_JAVDWE010000015.1"/>
</dbReference>
<organism evidence="1 2">
    <name type="scientific">Hydrogenophaga laconesensis</name>
    <dbReference type="NCBI Taxonomy" id="1805971"/>
    <lineage>
        <taxon>Bacteria</taxon>
        <taxon>Pseudomonadati</taxon>
        <taxon>Pseudomonadota</taxon>
        <taxon>Betaproteobacteria</taxon>
        <taxon>Burkholderiales</taxon>
        <taxon>Comamonadaceae</taxon>
        <taxon>Hydrogenophaga</taxon>
    </lineage>
</organism>